<dbReference type="EMBL" id="UGCP01000002">
    <property type="protein sequence ID" value="STI87806.1"/>
    <property type="molecule type" value="Genomic_DNA"/>
</dbReference>
<proteinExistence type="predicted"/>
<evidence type="ECO:0000313" key="2">
    <source>
        <dbReference type="Proteomes" id="UP000254079"/>
    </source>
</evidence>
<reference evidence="1 2" key="1">
    <citation type="submission" date="2018-06" db="EMBL/GenBank/DDBJ databases">
        <authorList>
            <consortium name="Pathogen Informatics"/>
            <person name="Doyle S."/>
        </authorList>
    </citation>
    <scope>NUCLEOTIDE SEQUENCE [LARGE SCALE GENOMIC DNA]</scope>
    <source>
        <strain evidence="1 2">NCTC8622</strain>
    </source>
</reference>
<name>A0A376UEB0_ECOLX</name>
<dbReference type="Proteomes" id="UP000254079">
    <property type="component" value="Unassembled WGS sequence"/>
</dbReference>
<organism evidence="1 2">
    <name type="scientific">Escherichia coli</name>
    <dbReference type="NCBI Taxonomy" id="562"/>
    <lineage>
        <taxon>Bacteria</taxon>
        <taxon>Pseudomonadati</taxon>
        <taxon>Pseudomonadota</taxon>
        <taxon>Gammaproteobacteria</taxon>
        <taxon>Enterobacterales</taxon>
        <taxon>Enterobacteriaceae</taxon>
        <taxon>Escherichia</taxon>
    </lineage>
</organism>
<protein>
    <submittedName>
        <fullName evidence="1">Uncharacterized protein</fullName>
    </submittedName>
</protein>
<gene>
    <name evidence="1" type="ORF">NCTC8622_06984</name>
</gene>
<accession>A0A376UEB0</accession>
<sequence>MLQYCSSKMDLPSNNDTYHEMYHALNMNLSSKNFEDGHISTGTIFFDTESNKWYLCVSAACDLVPTQGNDPHHVRLSPHRLIKVLELFNASQSKALPFAEHSKYIYVMHKIKENISLFSKGIKRFLLLIIWWC</sequence>
<dbReference type="AlphaFoldDB" id="A0A376UEB0"/>
<evidence type="ECO:0000313" key="1">
    <source>
        <dbReference type="EMBL" id="STI87806.1"/>
    </source>
</evidence>